<feature type="domain" description="Right handed beta helix" evidence="1">
    <location>
        <begin position="352"/>
        <end position="458"/>
    </location>
</feature>
<dbReference type="InterPro" id="IPR011050">
    <property type="entry name" value="Pectin_lyase_fold/virulence"/>
</dbReference>
<accession>A0A926Y310</accession>
<reference evidence="2" key="1">
    <citation type="submission" date="2020-09" db="EMBL/GenBank/DDBJ databases">
        <authorList>
            <person name="Kim M.K."/>
        </authorList>
    </citation>
    <scope>NUCLEOTIDE SEQUENCE</scope>
    <source>
        <strain evidence="2">BT702</strain>
    </source>
</reference>
<dbReference type="SUPFAM" id="SSF51126">
    <property type="entry name" value="Pectin lyase-like"/>
    <property type="match status" value="1"/>
</dbReference>
<dbReference type="EMBL" id="JACWZY010000008">
    <property type="protein sequence ID" value="MBD2701420.1"/>
    <property type="molecule type" value="Genomic_DNA"/>
</dbReference>
<dbReference type="Pfam" id="PF13229">
    <property type="entry name" value="Beta_helix"/>
    <property type="match status" value="2"/>
</dbReference>
<evidence type="ECO:0000313" key="3">
    <source>
        <dbReference type="Proteomes" id="UP000598820"/>
    </source>
</evidence>
<keyword evidence="3" id="KW-1185">Reference proteome</keyword>
<dbReference type="InterPro" id="IPR039448">
    <property type="entry name" value="Beta_helix"/>
</dbReference>
<protein>
    <submittedName>
        <fullName evidence="2">Right-handed parallel beta-helix repeat-containing protein</fullName>
    </submittedName>
</protein>
<proteinExistence type="predicted"/>
<dbReference type="Proteomes" id="UP000598820">
    <property type="component" value="Unassembled WGS sequence"/>
</dbReference>
<feature type="domain" description="Right handed beta helix" evidence="1">
    <location>
        <begin position="207"/>
        <end position="332"/>
    </location>
</feature>
<dbReference type="InterPro" id="IPR006626">
    <property type="entry name" value="PbH1"/>
</dbReference>
<comment type="caution">
    <text evidence="2">The sequence shown here is derived from an EMBL/GenBank/DDBJ whole genome shotgun (WGS) entry which is preliminary data.</text>
</comment>
<evidence type="ECO:0000313" key="2">
    <source>
        <dbReference type="EMBL" id="MBD2701420.1"/>
    </source>
</evidence>
<dbReference type="RefSeq" id="WP_190887275.1">
    <property type="nucleotide sequence ID" value="NZ_JACWZY010000008.1"/>
</dbReference>
<organism evidence="2 3">
    <name type="scientific">Spirosoma profusum</name>
    <dbReference type="NCBI Taxonomy" id="2771354"/>
    <lineage>
        <taxon>Bacteria</taxon>
        <taxon>Pseudomonadati</taxon>
        <taxon>Bacteroidota</taxon>
        <taxon>Cytophagia</taxon>
        <taxon>Cytophagales</taxon>
        <taxon>Cytophagaceae</taxon>
        <taxon>Spirosoma</taxon>
    </lineage>
</organism>
<dbReference type="Gene3D" id="2.160.20.10">
    <property type="entry name" value="Single-stranded right-handed beta-helix, Pectin lyase-like"/>
    <property type="match status" value="1"/>
</dbReference>
<evidence type="ECO:0000259" key="1">
    <source>
        <dbReference type="Pfam" id="PF13229"/>
    </source>
</evidence>
<dbReference type="AlphaFoldDB" id="A0A926Y310"/>
<sequence>MKQSILLQLSAFVLALTGLSYCKPADPEPDTIVQRQDTLTINQVRGLNSTPIPSSVRITDAGSEGIFELDQADLSSADNTGITLVTIKGHRYKRAFTGSANLTWFGVKTSDVDIGPMLQTAVDATDDLFIPDGTYTQQTPVHLKSNLALRANAGKTLITLNKSYVSLIGQNDPSIPLTHVLIDGLAWNVTSRETGTFGTIYLDGPNVSDLTVQNCSSTDVAAKDSTNWFTLKIQAGKTASNITVRNNTVQAKRMACEIFNHDNFNTYAGTTILVSGNTFQNCRFGLSLSGPLSKLSVDNNYVKNCSLFGIEIAGAAREVVITNNRFEGIFDKFLEGSNDGGGNGTIIGGMVITGNSTVGLCQGGVQLYNGGAVTFSKNNFRMSGTLEIMHSTAGGTFTENVIESSSNKAIICDNSPNNTFTGNTISNKANSINQATFLSYGSKATNNKLTNNRIIQGTGGKPYDAILGGTVLASMNVDEAGNPIP</sequence>
<gene>
    <name evidence="2" type="ORF">IC229_12280</name>
</gene>
<dbReference type="SMART" id="SM00710">
    <property type="entry name" value="PbH1"/>
    <property type="match status" value="7"/>
</dbReference>
<name>A0A926Y310_9BACT</name>
<dbReference type="InterPro" id="IPR012334">
    <property type="entry name" value="Pectin_lyas_fold"/>
</dbReference>